<dbReference type="InterPro" id="IPR005545">
    <property type="entry name" value="YCII"/>
</dbReference>
<evidence type="ECO:0000259" key="2">
    <source>
        <dbReference type="Pfam" id="PF03795"/>
    </source>
</evidence>
<proteinExistence type="inferred from homology"/>
<evidence type="ECO:0000313" key="4">
    <source>
        <dbReference type="Proteomes" id="UP000717995"/>
    </source>
</evidence>
<dbReference type="Pfam" id="PF03795">
    <property type="entry name" value="YCII"/>
    <property type="match status" value="1"/>
</dbReference>
<evidence type="ECO:0000256" key="1">
    <source>
        <dbReference type="ARBA" id="ARBA00007689"/>
    </source>
</evidence>
<dbReference type="SUPFAM" id="SSF54909">
    <property type="entry name" value="Dimeric alpha+beta barrel"/>
    <property type="match status" value="1"/>
</dbReference>
<comment type="similarity">
    <text evidence="1">Belongs to the YciI family.</text>
</comment>
<evidence type="ECO:0000313" key="3">
    <source>
        <dbReference type="EMBL" id="MBM7061316.1"/>
    </source>
</evidence>
<feature type="domain" description="YCII-related" evidence="2">
    <location>
        <begin position="1"/>
        <end position="105"/>
    </location>
</feature>
<dbReference type="Gene3D" id="3.30.70.1060">
    <property type="entry name" value="Dimeric alpha+beta barrel"/>
    <property type="match status" value="1"/>
</dbReference>
<dbReference type="InterPro" id="IPR011008">
    <property type="entry name" value="Dimeric_a/b-barrel"/>
</dbReference>
<comment type="caution">
    <text evidence="3">The sequence shown here is derived from an EMBL/GenBank/DDBJ whole genome shotgun (WGS) entry which is preliminary data.</text>
</comment>
<name>A0ABS2IDZ4_9GAMM</name>
<protein>
    <recommendedName>
        <fullName evidence="2">YCII-related domain-containing protein</fullName>
    </recommendedName>
</protein>
<organism evidence="3 4">
    <name type="scientific">Zestomonas insulae</name>
    <dbReference type="NCBI Taxonomy" id="2809017"/>
    <lineage>
        <taxon>Bacteria</taxon>
        <taxon>Pseudomonadati</taxon>
        <taxon>Pseudomonadota</taxon>
        <taxon>Gammaproteobacteria</taxon>
        <taxon>Pseudomonadales</taxon>
        <taxon>Pseudomonadaceae</taxon>
        <taxon>Zestomonas</taxon>
    </lineage>
</organism>
<accession>A0ABS2IDZ4</accession>
<dbReference type="EMBL" id="JAFEUP010000003">
    <property type="protein sequence ID" value="MBM7061316.1"/>
    <property type="molecule type" value="Genomic_DNA"/>
</dbReference>
<reference evidence="3 4" key="1">
    <citation type="submission" date="2021-02" db="EMBL/GenBank/DDBJ databases">
        <authorList>
            <person name="Lee D.-H."/>
        </authorList>
    </citation>
    <scope>NUCLEOTIDE SEQUENCE [LARGE SCALE GENOMIC DNA]</scope>
    <source>
        <strain evidence="3 4">UL073</strain>
    </source>
</reference>
<keyword evidence="4" id="KW-1185">Reference proteome</keyword>
<dbReference type="Proteomes" id="UP000717995">
    <property type="component" value="Unassembled WGS sequence"/>
</dbReference>
<gene>
    <name evidence="3" type="ORF">JQX08_11430</name>
</gene>
<dbReference type="RefSeq" id="WP_205348504.1">
    <property type="nucleotide sequence ID" value="NZ_JAFEUP010000003.1"/>
</dbReference>
<sequence length="111" mass="12102">MKFLCLAYGDPAGWDSLSDAEQAEVLAQDEVIRSRGATMAAVRPQVTSVRNWDKQLEVTDQPLVAGLPLAGFSIIEAEDIYEVVKLVANSPCARARGVIEIRPFWDNPGDA</sequence>